<dbReference type="CDD" id="cd00130">
    <property type="entry name" value="PAS"/>
    <property type="match status" value="1"/>
</dbReference>
<evidence type="ECO:0000256" key="6">
    <source>
        <dbReference type="ARBA" id="ARBA00022777"/>
    </source>
</evidence>
<dbReference type="PROSITE" id="PS50112">
    <property type="entry name" value="PAS"/>
    <property type="match status" value="1"/>
</dbReference>
<keyword evidence="7" id="KW-0067">ATP-binding</keyword>
<gene>
    <name evidence="14" type="ORF">FPZ49_01510</name>
</gene>
<dbReference type="PROSITE" id="PS50113">
    <property type="entry name" value="PAC"/>
    <property type="match status" value="1"/>
</dbReference>
<dbReference type="InterPro" id="IPR005467">
    <property type="entry name" value="His_kinase_dom"/>
</dbReference>
<dbReference type="GO" id="GO:0000155">
    <property type="term" value="F:phosphorelay sensor kinase activity"/>
    <property type="evidence" value="ECO:0007669"/>
    <property type="project" value="InterPro"/>
</dbReference>
<dbReference type="PANTHER" id="PTHR24421">
    <property type="entry name" value="NITRATE/NITRITE SENSOR PROTEIN NARX-RELATED"/>
    <property type="match status" value="1"/>
</dbReference>
<keyword evidence="6" id="KW-0418">Kinase</keyword>
<feature type="domain" description="PAS" evidence="12">
    <location>
        <begin position="35"/>
        <end position="85"/>
    </location>
</feature>
<feature type="modified residue" description="Phosphohistidine; by autocatalysis" evidence="9">
    <location>
        <position position="186"/>
    </location>
</feature>
<reference evidence="14 15" key="1">
    <citation type="submission" date="2019-07" db="EMBL/GenBank/DDBJ databases">
        <authorList>
            <person name="Kim J."/>
        </authorList>
    </citation>
    <scope>NUCLEOTIDE SEQUENCE [LARGE SCALE GENOMIC DNA]</scope>
    <source>
        <strain evidence="14 15">JC52</strain>
    </source>
</reference>
<dbReference type="Pfam" id="PF02518">
    <property type="entry name" value="HATPase_c"/>
    <property type="match status" value="1"/>
</dbReference>
<dbReference type="RefSeq" id="WP_144842566.1">
    <property type="nucleotide sequence ID" value="NZ_VNJI01000001.1"/>
</dbReference>
<feature type="domain" description="PAC" evidence="13">
    <location>
        <begin position="113"/>
        <end position="165"/>
    </location>
</feature>
<dbReference type="PANTHER" id="PTHR24421:SF10">
    <property type="entry name" value="NITRATE_NITRITE SENSOR PROTEIN NARQ"/>
    <property type="match status" value="1"/>
</dbReference>
<dbReference type="InterPro" id="IPR035965">
    <property type="entry name" value="PAS-like_dom_sf"/>
</dbReference>
<dbReference type="CDD" id="cd16917">
    <property type="entry name" value="HATPase_UhpB-NarQ-NarX-like"/>
    <property type="match status" value="1"/>
</dbReference>
<evidence type="ECO:0000256" key="4">
    <source>
        <dbReference type="ARBA" id="ARBA00022679"/>
    </source>
</evidence>
<dbReference type="GO" id="GO:0005737">
    <property type="term" value="C:cytoplasm"/>
    <property type="evidence" value="ECO:0007669"/>
    <property type="project" value="InterPro"/>
</dbReference>
<dbReference type="AlphaFoldDB" id="A0A559KIM8"/>
<comment type="PTM">
    <text evidence="9">Autophosphorylated.</text>
</comment>
<name>A0A559KIM8_9BACL</name>
<dbReference type="InterPro" id="IPR001610">
    <property type="entry name" value="PAC"/>
</dbReference>
<evidence type="ECO:0000256" key="10">
    <source>
        <dbReference type="SAM" id="Coils"/>
    </source>
</evidence>
<dbReference type="EMBL" id="VNJI01000001">
    <property type="protein sequence ID" value="TVY11982.1"/>
    <property type="molecule type" value="Genomic_DNA"/>
</dbReference>
<organism evidence="14 15">
    <name type="scientific">Paenibacillus cremeus</name>
    <dbReference type="NCBI Taxonomy" id="2163881"/>
    <lineage>
        <taxon>Bacteria</taxon>
        <taxon>Bacillati</taxon>
        <taxon>Bacillota</taxon>
        <taxon>Bacilli</taxon>
        <taxon>Bacillales</taxon>
        <taxon>Paenibacillaceae</taxon>
        <taxon>Paenibacillus</taxon>
    </lineage>
</organism>
<keyword evidence="4" id="KW-0808">Transferase</keyword>
<dbReference type="InterPro" id="IPR036890">
    <property type="entry name" value="HATPase_C_sf"/>
</dbReference>
<dbReference type="InterPro" id="IPR000014">
    <property type="entry name" value="PAS"/>
</dbReference>
<feature type="coiled-coil region" evidence="10">
    <location>
        <begin position="149"/>
        <end position="176"/>
    </location>
</feature>
<accession>A0A559KIM8</accession>
<keyword evidence="5" id="KW-0547">Nucleotide-binding</keyword>
<keyword evidence="8" id="KW-0902">Two-component regulatory system</keyword>
<evidence type="ECO:0000313" key="15">
    <source>
        <dbReference type="Proteomes" id="UP000317036"/>
    </source>
</evidence>
<dbReference type="SMART" id="SM00086">
    <property type="entry name" value="PAC"/>
    <property type="match status" value="1"/>
</dbReference>
<dbReference type="EC" id="2.7.13.3" evidence="2"/>
<evidence type="ECO:0000313" key="14">
    <source>
        <dbReference type="EMBL" id="TVY11982.1"/>
    </source>
</evidence>
<dbReference type="InterPro" id="IPR011712">
    <property type="entry name" value="Sig_transdc_His_kin_sub3_dim/P"/>
</dbReference>
<keyword evidence="10" id="KW-0175">Coiled coil</keyword>
<proteinExistence type="predicted"/>
<comment type="catalytic activity">
    <reaction evidence="1">
        <text>ATP + protein L-histidine = ADP + protein N-phospho-L-histidine.</text>
        <dbReference type="EC" id="2.7.13.3"/>
    </reaction>
</comment>
<evidence type="ECO:0000259" key="13">
    <source>
        <dbReference type="PROSITE" id="PS50113"/>
    </source>
</evidence>
<evidence type="ECO:0000256" key="5">
    <source>
        <dbReference type="ARBA" id="ARBA00022741"/>
    </source>
</evidence>
<dbReference type="Gene3D" id="3.30.450.20">
    <property type="entry name" value="PAS domain"/>
    <property type="match status" value="1"/>
</dbReference>
<dbReference type="InterPro" id="IPR050482">
    <property type="entry name" value="Sensor_HK_TwoCompSys"/>
</dbReference>
<dbReference type="InterPro" id="IPR003594">
    <property type="entry name" value="HATPase_dom"/>
</dbReference>
<evidence type="ECO:0000259" key="12">
    <source>
        <dbReference type="PROSITE" id="PS50112"/>
    </source>
</evidence>
<dbReference type="SUPFAM" id="SSF55785">
    <property type="entry name" value="PYP-like sensor domain (PAS domain)"/>
    <property type="match status" value="1"/>
</dbReference>
<dbReference type="GO" id="GO:0016020">
    <property type="term" value="C:membrane"/>
    <property type="evidence" value="ECO:0007669"/>
    <property type="project" value="InterPro"/>
</dbReference>
<dbReference type="Pfam" id="PF07730">
    <property type="entry name" value="HisKA_3"/>
    <property type="match status" value="1"/>
</dbReference>
<dbReference type="Pfam" id="PF13426">
    <property type="entry name" value="PAS_9"/>
    <property type="match status" value="1"/>
</dbReference>
<evidence type="ECO:0000256" key="7">
    <source>
        <dbReference type="ARBA" id="ARBA00022840"/>
    </source>
</evidence>
<dbReference type="GO" id="GO:0046983">
    <property type="term" value="F:protein dimerization activity"/>
    <property type="evidence" value="ECO:0007669"/>
    <property type="project" value="InterPro"/>
</dbReference>
<keyword evidence="15" id="KW-1185">Reference proteome</keyword>
<dbReference type="GO" id="GO:0005524">
    <property type="term" value="F:ATP binding"/>
    <property type="evidence" value="ECO:0007669"/>
    <property type="project" value="UniProtKB-KW"/>
</dbReference>
<sequence>MTSAHSDSGAIGRNVEYLLGELDRHIHDPAYRDRLKRSLKQLIDVKFALDESSIVAITDPRGKILYVNDTFCKISKFSRDELLGQDHRMINSGHHSKAFMKQLWATISSGQVWSGDIKNKAKDGTYYWVNTTIVPFLSEAGEPYQYLAIRNEVTRLKKIEEELQHMMTKVIQIQEEERQRFSRELHDGIGQSLFSLLIQMDHIISEHQLAGQLGKLRQEVSHIMEDVRGLAWELRPSILDDMGVVPAIRRHLEKFSQHYGIQVDFECNLRKRLSFHMETAIYRIIQESLMNLAKYAEVSSASLSIRETENMLFVEIVDHGKGFDLNADRSGVGLFSMEERARGIGGTLKVRSVPDDGTTVTLTVPLQRDDSVR</sequence>
<dbReference type="NCBIfam" id="TIGR00229">
    <property type="entry name" value="sensory_box"/>
    <property type="match status" value="1"/>
</dbReference>
<dbReference type="SMART" id="SM00387">
    <property type="entry name" value="HATPase_c"/>
    <property type="match status" value="1"/>
</dbReference>
<dbReference type="InterPro" id="IPR000700">
    <property type="entry name" value="PAS-assoc_C"/>
</dbReference>
<dbReference type="Gene3D" id="3.30.565.10">
    <property type="entry name" value="Histidine kinase-like ATPase, C-terminal domain"/>
    <property type="match status" value="1"/>
</dbReference>
<evidence type="ECO:0000256" key="2">
    <source>
        <dbReference type="ARBA" id="ARBA00012438"/>
    </source>
</evidence>
<dbReference type="OrthoDB" id="9760839at2"/>
<feature type="domain" description="Histidine kinase" evidence="11">
    <location>
        <begin position="180"/>
        <end position="368"/>
    </location>
</feature>
<evidence type="ECO:0000256" key="1">
    <source>
        <dbReference type="ARBA" id="ARBA00000085"/>
    </source>
</evidence>
<comment type="caution">
    <text evidence="14">The sequence shown here is derived from an EMBL/GenBank/DDBJ whole genome shotgun (WGS) entry which is preliminary data.</text>
</comment>
<protein>
    <recommendedName>
        <fullName evidence="2">histidine kinase</fullName>
        <ecNumber evidence="2">2.7.13.3</ecNumber>
    </recommendedName>
</protein>
<dbReference type="PROSITE" id="PS50109">
    <property type="entry name" value="HIS_KIN"/>
    <property type="match status" value="1"/>
</dbReference>
<keyword evidence="3 9" id="KW-0597">Phosphoprotein</keyword>
<dbReference type="Proteomes" id="UP000317036">
    <property type="component" value="Unassembled WGS sequence"/>
</dbReference>
<evidence type="ECO:0000256" key="3">
    <source>
        <dbReference type="ARBA" id="ARBA00022553"/>
    </source>
</evidence>
<dbReference type="GO" id="GO:0005506">
    <property type="term" value="F:iron ion binding"/>
    <property type="evidence" value="ECO:0007669"/>
    <property type="project" value="InterPro"/>
</dbReference>
<dbReference type="Gene3D" id="1.20.5.1930">
    <property type="match status" value="1"/>
</dbReference>
<dbReference type="SUPFAM" id="SSF55874">
    <property type="entry name" value="ATPase domain of HSP90 chaperone/DNA topoisomerase II/histidine kinase"/>
    <property type="match status" value="1"/>
</dbReference>
<evidence type="ECO:0000259" key="11">
    <source>
        <dbReference type="PROSITE" id="PS50109"/>
    </source>
</evidence>
<evidence type="ECO:0000256" key="8">
    <source>
        <dbReference type="ARBA" id="ARBA00023012"/>
    </source>
</evidence>
<evidence type="ECO:0000256" key="9">
    <source>
        <dbReference type="PIRSR" id="PIRSR037432-51"/>
    </source>
</evidence>